<dbReference type="GO" id="GO:0015297">
    <property type="term" value="F:antiporter activity"/>
    <property type="evidence" value="ECO:0007669"/>
    <property type="project" value="UniProtKB-KW"/>
</dbReference>
<dbReference type="Pfam" id="PF00361">
    <property type="entry name" value="Proton_antipo_M"/>
    <property type="match status" value="1"/>
</dbReference>
<dbReference type="NCBIfam" id="NF005818">
    <property type="entry name" value="PRK07691.1"/>
    <property type="match status" value="1"/>
</dbReference>
<dbReference type="PANTHER" id="PTHR42703:SF1">
    <property type="entry name" value="NA(+)_H(+) ANTIPORTER SUBUNIT D1"/>
    <property type="match status" value="1"/>
</dbReference>
<dbReference type="AlphaFoldDB" id="A0A419SKN9"/>
<dbReference type="EMBL" id="MCHY01000008">
    <property type="protein sequence ID" value="RKD24496.1"/>
    <property type="molecule type" value="Genomic_DNA"/>
</dbReference>
<feature type="transmembrane region" description="Helical" evidence="9">
    <location>
        <begin position="132"/>
        <end position="151"/>
    </location>
</feature>
<keyword evidence="4" id="KW-1003">Cell membrane</keyword>
<evidence type="ECO:0000313" key="11">
    <source>
        <dbReference type="EMBL" id="RKD24496.1"/>
    </source>
</evidence>
<accession>A0A419SKN9</accession>
<dbReference type="GO" id="GO:0042773">
    <property type="term" value="P:ATP synthesis coupled electron transport"/>
    <property type="evidence" value="ECO:0007669"/>
    <property type="project" value="InterPro"/>
</dbReference>
<feature type="transmembrane region" description="Helical" evidence="9">
    <location>
        <begin position="163"/>
        <end position="184"/>
    </location>
</feature>
<protein>
    <submittedName>
        <fullName evidence="11">Na+/H+ antiporter subunit D</fullName>
    </submittedName>
</protein>
<evidence type="ECO:0000256" key="5">
    <source>
        <dbReference type="ARBA" id="ARBA00022692"/>
    </source>
</evidence>
<dbReference type="PANTHER" id="PTHR42703">
    <property type="entry name" value="NADH DEHYDROGENASE"/>
    <property type="match status" value="1"/>
</dbReference>
<organism evidence="11 12">
    <name type="scientific">Ammoniphilus oxalaticus</name>
    <dbReference type="NCBI Taxonomy" id="66863"/>
    <lineage>
        <taxon>Bacteria</taxon>
        <taxon>Bacillati</taxon>
        <taxon>Bacillota</taxon>
        <taxon>Bacilli</taxon>
        <taxon>Bacillales</taxon>
        <taxon>Paenibacillaceae</taxon>
        <taxon>Aneurinibacillus group</taxon>
        <taxon>Ammoniphilus</taxon>
    </lineage>
</organism>
<feature type="transmembrane region" description="Helical" evidence="9">
    <location>
        <begin position="334"/>
        <end position="355"/>
    </location>
</feature>
<feature type="domain" description="NADH:quinone oxidoreductase/Mrp antiporter transmembrane" evidence="10">
    <location>
        <begin position="128"/>
        <end position="416"/>
    </location>
</feature>
<evidence type="ECO:0000256" key="3">
    <source>
        <dbReference type="ARBA" id="ARBA00022449"/>
    </source>
</evidence>
<feature type="transmembrane region" description="Helical" evidence="9">
    <location>
        <begin position="274"/>
        <end position="292"/>
    </location>
</feature>
<feature type="transmembrane region" description="Helical" evidence="9">
    <location>
        <begin position="68"/>
        <end position="95"/>
    </location>
</feature>
<evidence type="ECO:0000256" key="7">
    <source>
        <dbReference type="ARBA" id="ARBA00023136"/>
    </source>
</evidence>
<name>A0A419SKN9_9BACL</name>
<dbReference type="PRINTS" id="PR01437">
    <property type="entry name" value="NUOXDRDTASE4"/>
</dbReference>
<comment type="caution">
    <text evidence="11">The sequence shown here is derived from an EMBL/GenBank/DDBJ whole genome shotgun (WGS) entry which is preliminary data.</text>
</comment>
<dbReference type="GO" id="GO:0005886">
    <property type="term" value="C:plasma membrane"/>
    <property type="evidence" value="ECO:0007669"/>
    <property type="project" value="UniProtKB-SubCell"/>
</dbReference>
<evidence type="ECO:0000256" key="1">
    <source>
        <dbReference type="ARBA" id="ARBA00004651"/>
    </source>
</evidence>
<keyword evidence="12" id="KW-1185">Reference proteome</keyword>
<evidence type="ECO:0000259" key="10">
    <source>
        <dbReference type="Pfam" id="PF00361"/>
    </source>
</evidence>
<keyword evidence="3" id="KW-0813">Transport</keyword>
<dbReference type="OrthoDB" id="9811718at2"/>
<feature type="transmembrane region" description="Helical" evidence="9">
    <location>
        <begin position="107"/>
        <end position="126"/>
    </location>
</feature>
<dbReference type="RefSeq" id="WP_120189792.1">
    <property type="nucleotide sequence ID" value="NZ_MCHY01000008.1"/>
</dbReference>
<evidence type="ECO:0000256" key="8">
    <source>
        <dbReference type="RuleBase" id="RU000320"/>
    </source>
</evidence>
<dbReference type="InterPro" id="IPR001750">
    <property type="entry name" value="ND/Mrp_TM"/>
</dbReference>
<evidence type="ECO:0000256" key="2">
    <source>
        <dbReference type="ARBA" id="ARBA00005346"/>
    </source>
</evidence>
<feature type="transmembrane region" description="Helical" evidence="9">
    <location>
        <begin position="240"/>
        <end position="262"/>
    </location>
</feature>
<dbReference type="GO" id="GO:0008137">
    <property type="term" value="F:NADH dehydrogenase (ubiquinone) activity"/>
    <property type="evidence" value="ECO:0007669"/>
    <property type="project" value="InterPro"/>
</dbReference>
<comment type="similarity">
    <text evidence="2">Belongs to the CPA3 antiporters (TC 2.A.63) subunit D family.</text>
</comment>
<evidence type="ECO:0000256" key="4">
    <source>
        <dbReference type="ARBA" id="ARBA00022475"/>
    </source>
</evidence>
<feature type="transmembrane region" description="Helical" evidence="9">
    <location>
        <begin position="451"/>
        <end position="473"/>
    </location>
</feature>
<feature type="transmembrane region" description="Helical" evidence="9">
    <location>
        <begin position="401"/>
        <end position="421"/>
    </location>
</feature>
<feature type="transmembrane region" description="Helical" evidence="9">
    <location>
        <begin position="6"/>
        <end position="22"/>
    </location>
</feature>
<keyword evidence="7 9" id="KW-0472">Membrane</keyword>
<dbReference type="InterPro" id="IPR003918">
    <property type="entry name" value="NADH_UbQ_OxRdtase"/>
</dbReference>
<dbReference type="NCBIfam" id="NF009306">
    <property type="entry name" value="PRK12663.1"/>
    <property type="match status" value="1"/>
</dbReference>
<feature type="transmembrane region" description="Helical" evidence="9">
    <location>
        <begin position="204"/>
        <end position="228"/>
    </location>
</feature>
<proteinExistence type="inferred from homology"/>
<keyword evidence="5 8" id="KW-0812">Transmembrane</keyword>
<feature type="transmembrane region" description="Helical" evidence="9">
    <location>
        <begin position="299"/>
        <end position="322"/>
    </location>
</feature>
<keyword evidence="6 9" id="KW-1133">Transmembrane helix</keyword>
<feature type="transmembrane region" description="Helical" evidence="9">
    <location>
        <begin position="31"/>
        <end position="48"/>
    </location>
</feature>
<evidence type="ECO:0000256" key="6">
    <source>
        <dbReference type="ARBA" id="ARBA00022989"/>
    </source>
</evidence>
<evidence type="ECO:0000313" key="12">
    <source>
        <dbReference type="Proteomes" id="UP000284219"/>
    </source>
</evidence>
<evidence type="ECO:0000256" key="9">
    <source>
        <dbReference type="SAM" id="Phobius"/>
    </source>
</evidence>
<reference evidence="11 12" key="1">
    <citation type="submission" date="2016-08" db="EMBL/GenBank/DDBJ databases">
        <title>Novel Firmicute Genomes.</title>
        <authorList>
            <person name="Poppleton D.I."/>
            <person name="Gribaldo S."/>
        </authorList>
    </citation>
    <scope>NUCLEOTIDE SEQUENCE [LARGE SCALE GENOMIC DNA]</scope>
    <source>
        <strain evidence="11 12">RAOx-1</strain>
    </source>
</reference>
<feature type="transmembrane region" description="Helical" evidence="9">
    <location>
        <begin position="367"/>
        <end position="389"/>
    </location>
</feature>
<dbReference type="Proteomes" id="UP000284219">
    <property type="component" value="Unassembled WGS sequence"/>
</dbReference>
<dbReference type="InterPro" id="IPR050586">
    <property type="entry name" value="CPA3_Na-H_Antiporter_D"/>
</dbReference>
<gene>
    <name evidence="11" type="ORF">BEP19_08920</name>
</gene>
<sequence>MNNLVVMPIVLPLLTGAVLIFFREQIIVQRFLSLVSVVVLIVISFLLMQQVKQEGIQTLYAGGWLPPFGIALVADMFAMLLVLTTAIVALCCLWFSFRSIGNPRERYYFYPLFQFLLTGVCGSFLTGDIFNLFVFFEVMLMASYVLIAHGGTNIQLRETMKYILINSVSSTLFVCALAYLYSVLGTLNMADLSLRVAEAGQQGILNVIAVLFLIVFSLKAGLFLYFWLPGSYSAPPTAIAAVFAALLTKVGIYALFRTFTLIFYHDPGFTHQLIAWMAALTMIAGAIGAIAYQDVKQILVYNVVIAVGFIVFGLAAMTSASLQGAIFYLLHDMIIKAALFLLGGAVIGIAGTSQLKRMGGLIRRHPLLGWLFFLAAIALAGVPPLSGFIGKLQLVQGGIQAQMYGIVGISLVSSLFVLYSVMKIFMNSFWGETGESPIGGESQGGGALKGLLAPCAVLIGLSVVMGLGVEWMIPYIEAAAGTLLDPYIYIDAVLKE</sequence>
<keyword evidence="3" id="KW-0050">Antiport</keyword>
<comment type="subcellular location">
    <subcellularLocation>
        <location evidence="1">Cell membrane</location>
        <topology evidence="1">Multi-pass membrane protein</topology>
    </subcellularLocation>
    <subcellularLocation>
        <location evidence="8">Membrane</location>
        <topology evidence="8">Multi-pass membrane protein</topology>
    </subcellularLocation>
</comment>